<organism evidence="2 3">
    <name type="scientific">Aquimarina spongiae</name>
    <dbReference type="NCBI Taxonomy" id="570521"/>
    <lineage>
        <taxon>Bacteria</taxon>
        <taxon>Pseudomonadati</taxon>
        <taxon>Bacteroidota</taxon>
        <taxon>Flavobacteriia</taxon>
        <taxon>Flavobacteriales</taxon>
        <taxon>Flavobacteriaceae</taxon>
        <taxon>Aquimarina</taxon>
    </lineage>
</organism>
<keyword evidence="1" id="KW-1133">Transmembrane helix</keyword>
<evidence type="ECO:0000256" key="1">
    <source>
        <dbReference type="SAM" id="Phobius"/>
    </source>
</evidence>
<keyword evidence="3" id="KW-1185">Reference proteome</keyword>
<dbReference type="OrthoDB" id="9803752at2"/>
<keyword evidence="2" id="KW-0946">Virion</keyword>
<dbReference type="STRING" id="570521.SAMN04488508_105323"/>
<feature type="transmembrane region" description="Helical" evidence="1">
    <location>
        <begin position="12"/>
        <end position="32"/>
    </location>
</feature>
<accession>A0A1M6GKA8</accession>
<dbReference type="Proteomes" id="UP000184432">
    <property type="component" value="Unassembled WGS sequence"/>
</dbReference>
<keyword evidence="1" id="KW-0472">Membrane</keyword>
<dbReference type="InterPro" id="IPR014867">
    <property type="entry name" value="Spore_coat_CotH_CotH2/3/7"/>
</dbReference>
<name>A0A1M6GKA8_9FLAO</name>
<sequence>MYKIILSFNKKLWIKSRYIGIALYFALFLMHFCNMRKYLQQITLLLIISIVVIGTEQTVAQNYHEVIPKTESYGIDYKNNLIVWNVDLTDFASLSSNKDVQVQFNEGQKFIFSLKELSYQERLQTKNAETQFRIYITQLPIIKITIDTIKDDPKTISKFSFADRDTIINASPGIEYRGNISLKFPKKTYDLEFWEDDQEESVDLQFGDMRNDDDWVLDGLYNEPLRLRSFLANTLWLSIHQSHYLDQEKDAKSGVDLLFTEVFLNENYIGIYALMEQVDRKLLQLKKYNKKKIKGELFKASSYNGAPSYKAAPKYKNIFPHWAGYEIEYPYKNYKAQWKNIYKFTRFVVKSKDSVFKKKVSKKFNLDNAIDYFLFVNLLRATDNLGKNFYVARYDKKTPYFNIPWDLDGVLGTIQDGKRISTTDDILSNGLFDRLMKTNPDNFRRRLKERWSNLRRQQLSNDNLFEMIQEQYDYFFDNKVYEREQMVWLSGISLQDHFDYMTTWLLNRLQYLDKYFDTL</sequence>
<dbReference type="AlphaFoldDB" id="A0A1M6GKA8"/>
<keyword evidence="2" id="KW-0167">Capsid protein</keyword>
<dbReference type="Pfam" id="PF08757">
    <property type="entry name" value="CotH"/>
    <property type="match status" value="1"/>
</dbReference>
<proteinExistence type="predicted"/>
<evidence type="ECO:0000313" key="2">
    <source>
        <dbReference type="EMBL" id="SHJ10371.1"/>
    </source>
</evidence>
<reference evidence="3" key="1">
    <citation type="submission" date="2016-11" db="EMBL/GenBank/DDBJ databases">
        <authorList>
            <person name="Varghese N."/>
            <person name="Submissions S."/>
        </authorList>
    </citation>
    <scope>NUCLEOTIDE SEQUENCE [LARGE SCALE GENOMIC DNA]</scope>
    <source>
        <strain evidence="3">DSM 22623</strain>
    </source>
</reference>
<keyword evidence="1" id="KW-0812">Transmembrane</keyword>
<protein>
    <submittedName>
        <fullName evidence="2">Spore coat protein CotH</fullName>
    </submittedName>
</protein>
<dbReference type="PANTHER" id="PTHR40050:SF1">
    <property type="entry name" value="INNER SPORE COAT PROTEIN H"/>
    <property type="match status" value="1"/>
</dbReference>
<dbReference type="PANTHER" id="PTHR40050">
    <property type="entry name" value="INNER SPORE COAT PROTEIN H"/>
    <property type="match status" value="1"/>
</dbReference>
<evidence type="ECO:0000313" key="3">
    <source>
        <dbReference type="Proteomes" id="UP000184432"/>
    </source>
</evidence>
<dbReference type="EMBL" id="FQYP01000005">
    <property type="protein sequence ID" value="SHJ10371.1"/>
    <property type="molecule type" value="Genomic_DNA"/>
</dbReference>
<gene>
    <name evidence="2" type="ORF">SAMN04488508_105323</name>
</gene>